<comment type="caution">
    <text evidence="2">The sequence shown here is derived from an EMBL/GenBank/DDBJ whole genome shotgun (WGS) entry which is preliminary data.</text>
</comment>
<reference evidence="2" key="1">
    <citation type="journal article" date="2014" name="Int. J. Syst. Evol. Microbiol.">
        <title>Complete genome sequence of Corynebacterium casei LMG S-19264T (=DSM 44701T), isolated from a smear-ripened cheese.</title>
        <authorList>
            <consortium name="US DOE Joint Genome Institute (JGI-PGF)"/>
            <person name="Walter F."/>
            <person name="Albersmeier A."/>
            <person name="Kalinowski J."/>
            <person name="Ruckert C."/>
        </authorList>
    </citation>
    <scope>NUCLEOTIDE SEQUENCE</scope>
    <source>
        <strain evidence="2">CCM 7905</strain>
    </source>
</reference>
<evidence type="ECO:0000313" key="3">
    <source>
        <dbReference type="Proteomes" id="UP000654257"/>
    </source>
</evidence>
<dbReference type="Proteomes" id="UP000654257">
    <property type="component" value="Unassembled WGS sequence"/>
</dbReference>
<gene>
    <name evidence="2" type="ORF">GCM10007304_28540</name>
</gene>
<evidence type="ECO:0008006" key="4">
    <source>
        <dbReference type="Google" id="ProtNLM"/>
    </source>
</evidence>
<accession>A0A917D6M0</accession>
<dbReference type="EMBL" id="BMCU01000003">
    <property type="protein sequence ID" value="GGG12843.1"/>
    <property type="molecule type" value="Genomic_DNA"/>
</dbReference>
<dbReference type="SUPFAM" id="SSF52777">
    <property type="entry name" value="CoA-dependent acyltransferases"/>
    <property type="match status" value="1"/>
</dbReference>
<dbReference type="RefSeq" id="WP_188545525.1">
    <property type="nucleotide sequence ID" value="NZ_BMCU01000003.1"/>
</dbReference>
<dbReference type="AlphaFoldDB" id="A0A917D6M0"/>
<evidence type="ECO:0000313" key="2">
    <source>
        <dbReference type="EMBL" id="GGG12843.1"/>
    </source>
</evidence>
<evidence type="ECO:0000256" key="1">
    <source>
        <dbReference type="SAM" id="MobiDB-lite"/>
    </source>
</evidence>
<keyword evidence="3" id="KW-1185">Reference proteome</keyword>
<reference evidence="2" key="2">
    <citation type="submission" date="2020-09" db="EMBL/GenBank/DDBJ databases">
        <authorList>
            <person name="Sun Q."/>
            <person name="Sedlacek I."/>
        </authorList>
    </citation>
    <scope>NUCLEOTIDE SEQUENCE</scope>
    <source>
        <strain evidence="2">CCM 7905</strain>
    </source>
</reference>
<dbReference type="InterPro" id="IPR023213">
    <property type="entry name" value="CAT-like_dom_sf"/>
</dbReference>
<proteinExistence type="predicted"/>
<organism evidence="2 3">
    <name type="scientific">Rhodococcoides trifolii</name>
    <dbReference type="NCBI Taxonomy" id="908250"/>
    <lineage>
        <taxon>Bacteria</taxon>
        <taxon>Bacillati</taxon>
        <taxon>Actinomycetota</taxon>
        <taxon>Actinomycetes</taxon>
        <taxon>Mycobacteriales</taxon>
        <taxon>Nocardiaceae</taxon>
        <taxon>Rhodococcoides</taxon>
    </lineage>
</organism>
<sequence length="446" mass="47376">MTPPRLQDQDFTYWFLKEAFGWSVVLQLAWTFDTAPSTNALERMNRALADGSLNRRIVRSKVPLARPRWVRSTLRPTLIVDDDAIDEVDGQDWAAHDLATTHLDAESGTPWRLRGVATTTGGYVLSLTCLHLVADGRSLTFAAQAAMSGSLDRADGGTDNGSIALDVVDAATQVIGAVAGVGRAIITGATSGRGGSEGSSATAPRVPARTPVADRAPTATGSWAVVSAATDEWERAAKEHGGTANSLFVAVVAGALWASGYATDGSAVKVGIPMSLRGNGDDRANATGGVSVVLRERPRPATDLTEIRRLCKDAFTALARGRRPAMIHLQRLLQVLPLSVVTSVVMSGESGMPDAMVSNLGTFDDSVLDLGGTRAESVAFRGTAQGVDPARPHRFGEGLQSWLLEADGTTTFAVLAFDEEHVPDAQRLRELLSAELTGWNVPHRFW</sequence>
<protein>
    <recommendedName>
        <fullName evidence="4">Condensation domain-containing protein</fullName>
    </recommendedName>
</protein>
<dbReference type="Gene3D" id="3.30.559.30">
    <property type="entry name" value="Nonribosomal peptide synthetase, condensation domain"/>
    <property type="match status" value="1"/>
</dbReference>
<name>A0A917D6M0_9NOCA</name>
<dbReference type="Gene3D" id="3.30.559.10">
    <property type="entry name" value="Chloramphenicol acetyltransferase-like domain"/>
    <property type="match status" value="1"/>
</dbReference>
<feature type="region of interest" description="Disordered" evidence="1">
    <location>
        <begin position="189"/>
        <end position="217"/>
    </location>
</feature>